<protein>
    <recommendedName>
        <fullName evidence="3">C2H2-type domain-containing protein</fullName>
    </recommendedName>
</protein>
<reference evidence="1 2" key="1">
    <citation type="submission" date="2015-09" db="EMBL/GenBank/DDBJ databases">
        <title>Draft genome of the parasitic nematode Teladorsagia circumcincta isolate WARC Sus (inbred).</title>
        <authorList>
            <person name="Mitreva M."/>
        </authorList>
    </citation>
    <scope>NUCLEOTIDE SEQUENCE [LARGE SCALE GENOMIC DNA]</scope>
    <source>
        <strain evidence="1 2">S</strain>
    </source>
</reference>
<sequence>MVAGSDVNEYERLVKEEISLYEQHLPKLPPVVPDPMQRLYVVRVDGVEALQHAGAGFRLMTSCVTDDMMVSLFHVTTDRYHVNNGAEDVLQLAQVLRHVWNMLPLKTRLAWEDAARKLTLAAKPAKEMRKRAVQMKVAYMFLVCSDCGLWLPIRVNYATERLPKAWSFFATVMENHTCKKLVPLLIYMAELMDVPSRDARVLIQFVPSFLRNFPYTCEECKIDAFATPDEMDLHFQEVHHIKYKCTKCGECSGTELYHK</sequence>
<dbReference type="Proteomes" id="UP000230423">
    <property type="component" value="Unassembled WGS sequence"/>
</dbReference>
<keyword evidence="2" id="KW-1185">Reference proteome</keyword>
<dbReference type="OrthoDB" id="5805083at2759"/>
<proteinExistence type="predicted"/>
<gene>
    <name evidence="1" type="ORF">TELCIR_13683</name>
</gene>
<dbReference type="AlphaFoldDB" id="A0A2G9U324"/>
<evidence type="ECO:0000313" key="2">
    <source>
        <dbReference type="Proteomes" id="UP000230423"/>
    </source>
</evidence>
<dbReference type="EMBL" id="KZ349675">
    <property type="protein sequence ID" value="PIO64676.1"/>
    <property type="molecule type" value="Genomic_DNA"/>
</dbReference>
<name>A0A2G9U324_TELCI</name>
<evidence type="ECO:0008006" key="3">
    <source>
        <dbReference type="Google" id="ProtNLM"/>
    </source>
</evidence>
<evidence type="ECO:0000313" key="1">
    <source>
        <dbReference type="EMBL" id="PIO64676.1"/>
    </source>
</evidence>
<accession>A0A2G9U324</accession>
<organism evidence="1 2">
    <name type="scientific">Teladorsagia circumcincta</name>
    <name type="common">Brown stomach worm</name>
    <name type="synonym">Ostertagia circumcincta</name>
    <dbReference type="NCBI Taxonomy" id="45464"/>
    <lineage>
        <taxon>Eukaryota</taxon>
        <taxon>Metazoa</taxon>
        <taxon>Ecdysozoa</taxon>
        <taxon>Nematoda</taxon>
        <taxon>Chromadorea</taxon>
        <taxon>Rhabditida</taxon>
        <taxon>Rhabditina</taxon>
        <taxon>Rhabditomorpha</taxon>
        <taxon>Strongyloidea</taxon>
        <taxon>Trichostrongylidae</taxon>
        <taxon>Teladorsagia</taxon>
    </lineage>
</organism>